<dbReference type="InterPro" id="IPR027417">
    <property type="entry name" value="P-loop_NTPase"/>
</dbReference>
<dbReference type="PROSITE" id="PS50893">
    <property type="entry name" value="ABC_TRANSPORTER_2"/>
    <property type="match status" value="1"/>
</dbReference>
<dbReference type="CDD" id="cd03216">
    <property type="entry name" value="ABC_Carb_Monos_I"/>
    <property type="match status" value="1"/>
</dbReference>
<protein>
    <submittedName>
        <fullName evidence="11">Sugar ABC transporter ATP-binding protein</fullName>
    </submittedName>
</protein>
<comment type="similarity">
    <text evidence="1">Belongs to the ABC transporter superfamily.</text>
</comment>
<dbReference type="Gene3D" id="3.40.50.300">
    <property type="entry name" value="P-loop containing nucleotide triphosphate hydrolases"/>
    <property type="match status" value="2"/>
</dbReference>
<keyword evidence="4" id="KW-0762">Sugar transport</keyword>
<dbReference type="InterPro" id="IPR003439">
    <property type="entry name" value="ABC_transporter-like_ATP-bd"/>
</dbReference>
<keyword evidence="8" id="KW-1278">Translocase</keyword>
<dbReference type="InterPro" id="IPR050107">
    <property type="entry name" value="ABC_carbohydrate_import_ATPase"/>
</dbReference>
<dbReference type="PROSITE" id="PS00211">
    <property type="entry name" value="ABC_TRANSPORTER_1"/>
    <property type="match status" value="1"/>
</dbReference>
<dbReference type="SUPFAM" id="SSF52540">
    <property type="entry name" value="P-loop containing nucleoside triphosphate hydrolases"/>
    <property type="match status" value="2"/>
</dbReference>
<keyword evidence="2" id="KW-0813">Transport</keyword>
<keyword evidence="5" id="KW-0677">Repeat</keyword>
<dbReference type="OrthoDB" id="8982935at2"/>
<dbReference type="GO" id="GO:0016887">
    <property type="term" value="F:ATP hydrolysis activity"/>
    <property type="evidence" value="ECO:0007669"/>
    <property type="project" value="InterPro"/>
</dbReference>
<reference evidence="11 12" key="1">
    <citation type="journal article" date="2016" name="Int. J. Syst. Evol. Microbiol.">
        <title>Pseudaminobacter manganicus sp. nov., isolated from sludge of a manganese mine.</title>
        <authorList>
            <person name="Li J."/>
            <person name="Huang J."/>
            <person name="Liao S."/>
            <person name="Wang G."/>
        </authorList>
    </citation>
    <scope>NUCLEOTIDE SEQUENCE [LARGE SCALE GENOMIC DNA]</scope>
    <source>
        <strain evidence="11 12">JH-7</strain>
    </source>
</reference>
<evidence type="ECO:0000256" key="7">
    <source>
        <dbReference type="ARBA" id="ARBA00022840"/>
    </source>
</evidence>
<dbReference type="PANTHER" id="PTHR43790:SF3">
    <property type="entry name" value="D-ALLOSE IMPORT ATP-BINDING PROTEIN ALSA-RELATED"/>
    <property type="match status" value="1"/>
</dbReference>
<evidence type="ECO:0000256" key="8">
    <source>
        <dbReference type="ARBA" id="ARBA00022967"/>
    </source>
</evidence>
<proteinExistence type="inferred from homology"/>
<organism evidence="11 12">
    <name type="scientific">Manganibacter manganicus</name>
    <dbReference type="NCBI Taxonomy" id="1873176"/>
    <lineage>
        <taxon>Bacteria</taxon>
        <taxon>Pseudomonadati</taxon>
        <taxon>Pseudomonadota</taxon>
        <taxon>Alphaproteobacteria</taxon>
        <taxon>Hyphomicrobiales</taxon>
        <taxon>Phyllobacteriaceae</taxon>
        <taxon>Manganibacter</taxon>
    </lineage>
</organism>
<evidence type="ECO:0000256" key="6">
    <source>
        <dbReference type="ARBA" id="ARBA00022741"/>
    </source>
</evidence>
<evidence type="ECO:0000256" key="9">
    <source>
        <dbReference type="ARBA" id="ARBA00023136"/>
    </source>
</evidence>
<evidence type="ECO:0000313" key="12">
    <source>
        <dbReference type="Proteomes" id="UP000191905"/>
    </source>
</evidence>
<dbReference type="AlphaFoldDB" id="A0A1V8RM96"/>
<dbReference type="InterPro" id="IPR017871">
    <property type="entry name" value="ABC_transporter-like_CS"/>
</dbReference>
<dbReference type="GO" id="GO:0005524">
    <property type="term" value="F:ATP binding"/>
    <property type="evidence" value="ECO:0007669"/>
    <property type="project" value="UniProtKB-KW"/>
</dbReference>
<evidence type="ECO:0000256" key="2">
    <source>
        <dbReference type="ARBA" id="ARBA00022448"/>
    </source>
</evidence>
<dbReference type="STRING" id="1873176.BFN67_05630"/>
<name>A0A1V8RM96_9HYPH</name>
<evidence type="ECO:0000256" key="4">
    <source>
        <dbReference type="ARBA" id="ARBA00022597"/>
    </source>
</evidence>
<dbReference type="RefSeq" id="WP_080920937.1">
    <property type="nucleotide sequence ID" value="NZ_MDET01000034.1"/>
</dbReference>
<sequence>MAFLETHGLGRDFPGVSALNDVDLSIELGRVHVLAGENGAGKSTLVKLLTGTDRPSRGSISIDGKDPAEDPSLFRNIAYVPQELTLFPHLSVAENLFLPYDRTGHGRNIVNRRRLESEAATVLARFGITASPAAFVRTISVPDQQLLQIARASTNKNMKVLILDEPTSSLTSTEVDRVFQVISGFRDSEHAIIFISHKMDEVFSIGDDCTVLRNGEKVEAGHLADTDVNGLIRAMSGETIHLGDTFRPEVVPPGDGDAILTVRGLSGPHFENVDFDLKRGEILGFAGLVGAGRSEVMQTIFGYIKATAGAVEMEGKPWTLGDTAASIRNGMIYLSEERKQHGILPLMSVRDNIGISLYDQTASVFGISARKERACVADIIKAYDIKTSSMGKQIMFLSGGNQQKALIGRAMAQQPRVLIFDEPTKGIDVRTKAEIYRIMKGLAEQGVGIILVSSEMEELRKCATRIVTMHSGKVTGSFDAAGTSNETLVGAIFGKENTPDAA</sequence>
<keyword evidence="9" id="KW-0472">Membrane</keyword>
<evidence type="ECO:0000256" key="1">
    <source>
        <dbReference type="ARBA" id="ARBA00005417"/>
    </source>
</evidence>
<gene>
    <name evidence="11" type="ORF">BFN67_05630</name>
</gene>
<dbReference type="Proteomes" id="UP000191905">
    <property type="component" value="Unassembled WGS sequence"/>
</dbReference>
<evidence type="ECO:0000313" key="11">
    <source>
        <dbReference type="EMBL" id="OQM74322.1"/>
    </source>
</evidence>
<dbReference type="Pfam" id="PF00005">
    <property type="entry name" value="ABC_tran"/>
    <property type="match status" value="2"/>
</dbReference>
<dbReference type="PANTHER" id="PTHR43790">
    <property type="entry name" value="CARBOHYDRATE TRANSPORT ATP-BINDING PROTEIN MG119-RELATED"/>
    <property type="match status" value="1"/>
</dbReference>
<dbReference type="EMBL" id="MDET01000034">
    <property type="protein sequence ID" value="OQM74322.1"/>
    <property type="molecule type" value="Genomic_DNA"/>
</dbReference>
<keyword evidence="3" id="KW-1003">Cell membrane</keyword>
<feature type="domain" description="ABC transporter" evidence="10">
    <location>
        <begin position="4"/>
        <end position="496"/>
    </location>
</feature>
<evidence type="ECO:0000256" key="3">
    <source>
        <dbReference type="ARBA" id="ARBA00022475"/>
    </source>
</evidence>
<keyword evidence="6" id="KW-0547">Nucleotide-binding</keyword>
<keyword evidence="12" id="KW-1185">Reference proteome</keyword>
<accession>A0A1V8RM96</accession>
<dbReference type="InterPro" id="IPR003593">
    <property type="entry name" value="AAA+_ATPase"/>
</dbReference>
<evidence type="ECO:0000259" key="10">
    <source>
        <dbReference type="PROSITE" id="PS50893"/>
    </source>
</evidence>
<evidence type="ECO:0000256" key="5">
    <source>
        <dbReference type="ARBA" id="ARBA00022737"/>
    </source>
</evidence>
<keyword evidence="7 11" id="KW-0067">ATP-binding</keyword>
<dbReference type="CDD" id="cd03215">
    <property type="entry name" value="ABC_Carb_Monos_II"/>
    <property type="match status" value="1"/>
</dbReference>
<comment type="caution">
    <text evidence="11">The sequence shown here is derived from an EMBL/GenBank/DDBJ whole genome shotgun (WGS) entry which is preliminary data.</text>
</comment>
<dbReference type="SMART" id="SM00382">
    <property type="entry name" value="AAA"/>
    <property type="match status" value="2"/>
</dbReference>